<dbReference type="Pfam" id="PF14111">
    <property type="entry name" value="DUF4283"/>
    <property type="match status" value="1"/>
</dbReference>
<keyword evidence="1" id="KW-0863">Zinc-finger</keyword>
<reference evidence="5" key="1">
    <citation type="journal article" date="2019" name="Gigascience">
        <title>De novo genome assembly of the endangered Acer yangbiense, a plant species with extremely small populations endemic to Yunnan Province, China.</title>
        <authorList>
            <person name="Yang J."/>
            <person name="Wariss H.M."/>
            <person name="Tao L."/>
            <person name="Zhang R."/>
            <person name="Yun Q."/>
            <person name="Hollingsworth P."/>
            <person name="Dao Z."/>
            <person name="Luo G."/>
            <person name="Guo H."/>
            <person name="Ma Y."/>
            <person name="Sun W."/>
        </authorList>
    </citation>
    <scope>NUCLEOTIDE SEQUENCE [LARGE SCALE GENOMIC DNA]</scope>
    <source>
        <strain evidence="5">cv. Malutang</strain>
    </source>
</reference>
<feature type="domain" description="CCHC-type" evidence="3">
    <location>
        <begin position="171"/>
        <end position="186"/>
    </location>
</feature>
<organism evidence="4 5">
    <name type="scientific">Acer yangbiense</name>
    <dbReference type="NCBI Taxonomy" id="1000413"/>
    <lineage>
        <taxon>Eukaryota</taxon>
        <taxon>Viridiplantae</taxon>
        <taxon>Streptophyta</taxon>
        <taxon>Embryophyta</taxon>
        <taxon>Tracheophyta</taxon>
        <taxon>Spermatophyta</taxon>
        <taxon>Magnoliopsida</taxon>
        <taxon>eudicotyledons</taxon>
        <taxon>Gunneridae</taxon>
        <taxon>Pentapetalae</taxon>
        <taxon>rosids</taxon>
        <taxon>malvids</taxon>
        <taxon>Sapindales</taxon>
        <taxon>Sapindaceae</taxon>
        <taxon>Hippocastanoideae</taxon>
        <taxon>Acereae</taxon>
        <taxon>Acer</taxon>
    </lineage>
</organism>
<feature type="region of interest" description="Disordered" evidence="2">
    <location>
        <begin position="263"/>
        <end position="340"/>
    </location>
</feature>
<evidence type="ECO:0000259" key="3">
    <source>
        <dbReference type="PROSITE" id="PS50158"/>
    </source>
</evidence>
<feature type="compositionally biased region" description="Basic and acidic residues" evidence="2">
    <location>
        <begin position="289"/>
        <end position="301"/>
    </location>
</feature>
<sequence>MSANEIARLCENLSIKDEDREILQVSGGVENEGVKGVDHCLVGKVLLGRRVNREAFKTVIEQLWIPFGNVEIEVVGENVFMFYFNNLEDRNKVWQKGLWHFDKSLLVLEKPEGMGEISKLTESRDCWGKFLRVKVRIDISRPLKRWLRLSLDKSGNIVVVGLKYERMPKFCYACGKVGHALNECPDMEAKKEAMEGTNPRFGWWISHESGKKRVLAIEGVPTISHGSAPSKVMTVDRRTAVENSLETLGEWKLEDQTVTDQMCVDEPTSGPSRSELNKAQEEQELTNRLTDEAQSSKEMEPYPKGVSGKPGSHSLSPKHNTSKQCPILESQSSPKALRKKWKRMARERQSTLVAGLMVSPLQHKLAVSISALKKAGRNSLSPNSTKKSPKLNFSKGIMSPGMLRPNSHNANSDPSSPLPGTQVQSCKRRVVFEDFVEVRDPKRKRYIDPVTNNPISTERGEQARREP</sequence>
<dbReference type="SUPFAM" id="SSF57756">
    <property type="entry name" value="Retrovirus zinc finger-like domains"/>
    <property type="match status" value="1"/>
</dbReference>
<proteinExistence type="predicted"/>
<dbReference type="Pfam" id="PF14392">
    <property type="entry name" value="zf-CCHC_4"/>
    <property type="match status" value="1"/>
</dbReference>
<dbReference type="AlphaFoldDB" id="A0A5C7HT25"/>
<dbReference type="InterPro" id="IPR001878">
    <property type="entry name" value="Znf_CCHC"/>
</dbReference>
<accession>A0A5C7HT25</accession>
<evidence type="ECO:0000313" key="4">
    <source>
        <dbReference type="EMBL" id="TXG60247.1"/>
    </source>
</evidence>
<evidence type="ECO:0000256" key="2">
    <source>
        <dbReference type="SAM" id="MobiDB-lite"/>
    </source>
</evidence>
<evidence type="ECO:0000313" key="5">
    <source>
        <dbReference type="Proteomes" id="UP000323000"/>
    </source>
</evidence>
<feature type="region of interest" description="Disordered" evidence="2">
    <location>
        <begin position="375"/>
        <end position="425"/>
    </location>
</feature>
<protein>
    <recommendedName>
        <fullName evidence="3">CCHC-type domain-containing protein</fullName>
    </recommendedName>
</protein>
<dbReference type="PANTHER" id="PTHR31286:SF167">
    <property type="entry name" value="OS09G0268800 PROTEIN"/>
    <property type="match status" value="1"/>
</dbReference>
<dbReference type="GO" id="GO:0003676">
    <property type="term" value="F:nucleic acid binding"/>
    <property type="evidence" value="ECO:0007669"/>
    <property type="project" value="InterPro"/>
</dbReference>
<evidence type="ECO:0000256" key="1">
    <source>
        <dbReference type="PROSITE-ProRule" id="PRU00047"/>
    </source>
</evidence>
<dbReference type="InterPro" id="IPR025836">
    <property type="entry name" value="Zn_knuckle_CX2CX4HX4C"/>
</dbReference>
<dbReference type="InterPro" id="IPR036875">
    <property type="entry name" value="Znf_CCHC_sf"/>
</dbReference>
<dbReference type="PROSITE" id="PS50158">
    <property type="entry name" value="ZF_CCHC"/>
    <property type="match status" value="1"/>
</dbReference>
<name>A0A5C7HT25_9ROSI</name>
<comment type="caution">
    <text evidence="4">The sequence shown here is derived from an EMBL/GenBank/DDBJ whole genome shotgun (WGS) entry which is preliminary data.</text>
</comment>
<feature type="compositionally biased region" description="Polar residues" evidence="2">
    <location>
        <begin position="313"/>
        <end position="334"/>
    </location>
</feature>
<dbReference type="Proteomes" id="UP000323000">
    <property type="component" value="Chromosome 6"/>
</dbReference>
<keyword evidence="1" id="KW-0862">Zinc</keyword>
<dbReference type="InterPro" id="IPR025558">
    <property type="entry name" value="DUF4283"/>
</dbReference>
<dbReference type="PANTHER" id="PTHR31286">
    <property type="entry name" value="GLYCINE-RICH CELL WALL STRUCTURAL PROTEIN 1.8-LIKE"/>
    <property type="match status" value="1"/>
</dbReference>
<dbReference type="GO" id="GO:0008270">
    <property type="term" value="F:zinc ion binding"/>
    <property type="evidence" value="ECO:0007669"/>
    <property type="project" value="UniProtKB-KW"/>
</dbReference>
<keyword evidence="1" id="KW-0479">Metal-binding</keyword>
<keyword evidence="5" id="KW-1185">Reference proteome</keyword>
<gene>
    <name evidence="4" type="ORF">EZV62_014820</name>
</gene>
<dbReference type="InterPro" id="IPR040256">
    <property type="entry name" value="At4g02000-like"/>
</dbReference>
<dbReference type="EMBL" id="VAHF01000006">
    <property type="protein sequence ID" value="TXG60247.1"/>
    <property type="molecule type" value="Genomic_DNA"/>
</dbReference>
<feature type="region of interest" description="Disordered" evidence="2">
    <location>
        <begin position="442"/>
        <end position="467"/>
    </location>
</feature>
<feature type="compositionally biased region" description="Basic and acidic residues" evidence="2">
    <location>
        <begin position="458"/>
        <end position="467"/>
    </location>
</feature>
<feature type="compositionally biased region" description="Polar residues" evidence="2">
    <location>
        <begin position="406"/>
        <end position="425"/>
    </location>
</feature>